<dbReference type="InterPro" id="IPR011049">
    <property type="entry name" value="Serralysin-like_metalloprot_C"/>
</dbReference>
<dbReference type="InterPro" id="IPR001343">
    <property type="entry name" value="Hemolysn_Ca-bd"/>
</dbReference>
<feature type="signal peptide" evidence="1">
    <location>
        <begin position="1"/>
        <end position="24"/>
    </location>
</feature>
<dbReference type="SUPFAM" id="SSF51120">
    <property type="entry name" value="beta-Roll"/>
    <property type="match status" value="2"/>
</dbReference>
<dbReference type="Proteomes" id="UP000660680">
    <property type="component" value="Unassembled WGS sequence"/>
</dbReference>
<organism evidence="2 3">
    <name type="scientific">Actinokineospora fastidiosa</name>
    <dbReference type="NCBI Taxonomy" id="1816"/>
    <lineage>
        <taxon>Bacteria</taxon>
        <taxon>Bacillati</taxon>
        <taxon>Actinomycetota</taxon>
        <taxon>Actinomycetes</taxon>
        <taxon>Pseudonocardiales</taxon>
        <taxon>Pseudonocardiaceae</taxon>
        <taxon>Actinokineospora</taxon>
    </lineage>
</organism>
<proteinExistence type="predicted"/>
<evidence type="ECO:0000256" key="1">
    <source>
        <dbReference type="SAM" id="SignalP"/>
    </source>
</evidence>
<protein>
    <submittedName>
        <fullName evidence="2">Uncharacterized protein</fullName>
    </submittedName>
</protein>
<gene>
    <name evidence="2" type="ORF">GCM10010171_23830</name>
</gene>
<keyword evidence="1" id="KW-0732">Signal</keyword>
<dbReference type="RefSeq" id="WP_189210479.1">
    <property type="nucleotide sequence ID" value="NZ_BMRB01000002.1"/>
</dbReference>
<keyword evidence="3" id="KW-1185">Reference proteome</keyword>
<reference evidence="2" key="1">
    <citation type="journal article" date="2014" name="Int. J. Syst. Evol. Microbiol.">
        <title>Complete genome sequence of Corynebacterium casei LMG S-19264T (=DSM 44701T), isolated from a smear-ripened cheese.</title>
        <authorList>
            <consortium name="US DOE Joint Genome Institute (JGI-PGF)"/>
            <person name="Walter F."/>
            <person name="Albersmeier A."/>
            <person name="Kalinowski J."/>
            <person name="Ruckert C."/>
        </authorList>
    </citation>
    <scope>NUCLEOTIDE SEQUENCE</scope>
    <source>
        <strain evidence="2">JCM 3276</strain>
    </source>
</reference>
<evidence type="ECO:0000313" key="3">
    <source>
        <dbReference type="Proteomes" id="UP000660680"/>
    </source>
</evidence>
<evidence type="ECO:0000313" key="2">
    <source>
        <dbReference type="EMBL" id="GGS29719.1"/>
    </source>
</evidence>
<comment type="caution">
    <text evidence="2">The sequence shown here is derived from an EMBL/GenBank/DDBJ whole genome shotgun (WGS) entry which is preliminary data.</text>
</comment>
<dbReference type="EMBL" id="BMRB01000002">
    <property type="protein sequence ID" value="GGS29719.1"/>
    <property type="molecule type" value="Genomic_DNA"/>
</dbReference>
<dbReference type="Gene3D" id="2.160.20.160">
    <property type="match status" value="1"/>
</dbReference>
<name>A0A918LCC9_9PSEU</name>
<reference evidence="2" key="2">
    <citation type="submission" date="2020-09" db="EMBL/GenBank/DDBJ databases">
        <authorList>
            <person name="Sun Q."/>
            <person name="Ohkuma M."/>
        </authorList>
    </citation>
    <scope>NUCLEOTIDE SEQUENCE</scope>
    <source>
        <strain evidence="2">JCM 3276</strain>
    </source>
</reference>
<dbReference type="AlphaFoldDB" id="A0A918LCC9"/>
<dbReference type="PRINTS" id="PR00313">
    <property type="entry name" value="CABNDNGRPT"/>
</dbReference>
<dbReference type="Pfam" id="PF00353">
    <property type="entry name" value="HemolysinCabind"/>
    <property type="match status" value="4"/>
</dbReference>
<feature type="chain" id="PRO_5039456170" evidence="1">
    <location>
        <begin position="25"/>
        <end position="337"/>
    </location>
</feature>
<dbReference type="GO" id="GO:0005509">
    <property type="term" value="F:calcium ion binding"/>
    <property type="evidence" value="ECO:0007669"/>
    <property type="project" value="InterPro"/>
</dbReference>
<sequence length="337" mass="34909">MRRHFLPAVWAALLTLPLAAPASAAPAAECTVNGVEQQGPVITGTPGDDRIDCFTTYTVDGINALDGNDTITTYVNNVTIDGGGGNDDIQAESNVGTILGGPGVDSIRVDRQGKTVHGGDDADTITIAETVYTSGPVTHGDAGNDTIKVGLVRVTARVLGDDGDDIIEVGTNEFDSDIDKGRVYGGRGADRISVTTNKSEIYGEDGNDVLTLRNGGYNNGLIDGGAGDDTFDIADNRFQDSRFGTIAGGPGADRMTAANNVSAVIRGGADDDTIEVGSNRQTSGLQRPTIYGEDGNDTITIHYIEPGSTTIDGGAGTNTCNLLSDYSPVTTEIRNCS</sequence>
<accession>A0A918LCC9</accession>